<evidence type="ECO:0000256" key="1">
    <source>
        <dbReference type="ARBA" id="ARBA00022737"/>
    </source>
</evidence>
<gene>
    <name evidence="5" type="primary">LOC129326891</name>
</gene>
<evidence type="ECO:0000256" key="2">
    <source>
        <dbReference type="ARBA" id="ARBA00023125"/>
    </source>
</evidence>
<dbReference type="GO" id="GO:0003677">
    <property type="term" value="F:DNA binding"/>
    <property type="evidence" value="ECO:0007669"/>
    <property type="project" value="UniProtKB-KW"/>
</dbReference>
<evidence type="ECO:0000256" key="3">
    <source>
        <dbReference type="SAM" id="MobiDB-lite"/>
    </source>
</evidence>
<organism evidence="4 5">
    <name type="scientific">Eublepharis macularius</name>
    <name type="common">Leopard gecko</name>
    <name type="synonym">Cyrtodactylus macularius</name>
    <dbReference type="NCBI Taxonomy" id="481883"/>
    <lineage>
        <taxon>Eukaryota</taxon>
        <taxon>Metazoa</taxon>
        <taxon>Chordata</taxon>
        <taxon>Craniata</taxon>
        <taxon>Vertebrata</taxon>
        <taxon>Euteleostomi</taxon>
        <taxon>Lepidosauria</taxon>
        <taxon>Squamata</taxon>
        <taxon>Bifurcata</taxon>
        <taxon>Gekkota</taxon>
        <taxon>Eublepharidae</taxon>
        <taxon>Eublepharinae</taxon>
        <taxon>Eublepharis</taxon>
    </lineage>
</organism>
<dbReference type="GO" id="GO:0006355">
    <property type="term" value="P:regulation of DNA-templated transcription"/>
    <property type="evidence" value="ECO:0007669"/>
    <property type="project" value="InterPro"/>
</dbReference>
<dbReference type="Pfam" id="PF02178">
    <property type="entry name" value="AT_hook"/>
    <property type="match status" value="2"/>
</dbReference>
<dbReference type="Proteomes" id="UP001190640">
    <property type="component" value="Chromosome 4"/>
</dbReference>
<dbReference type="SMART" id="SM00384">
    <property type="entry name" value="AT_hook"/>
    <property type="match status" value="2"/>
</dbReference>
<dbReference type="InterPro" id="IPR000116">
    <property type="entry name" value="HMGA"/>
</dbReference>
<name>A0AA97J4U0_EUBMA</name>
<keyword evidence="4" id="KW-1185">Reference proteome</keyword>
<dbReference type="GO" id="GO:0005634">
    <property type="term" value="C:nucleus"/>
    <property type="evidence" value="ECO:0007669"/>
    <property type="project" value="InterPro"/>
</dbReference>
<dbReference type="GeneID" id="129326891"/>
<keyword evidence="1" id="KW-0677">Repeat</keyword>
<dbReference type="PRINTS" id="PR00930">
    <property type="entry name" value="HIGHMOBLTYIY"/>
</dbReference>
<sequence length="98" mass="11001">MSTLAKSESAPLTEQPKRKRGRPRKLPEESAGPLLPKKPRGRPKGSKELHAGGRQKVHASTEKSLEEDHENGFSYRRKYVRKPVLKRAVSQVLAHSLP</sequence>
<dbReference type="InterPro" id="IPR017956">
    <property type="entry name" value="AT_hook_DNA-bd_motif"/>
</dbReference>
<dbReference type="PRINTS" id="PR00929">
    <property type="entry name" value="ATHOOK"/>
</dbReference>
<feature type="region of interest" description="Disordered" evidence="3">
    <location>
        <begin position="1"/>
        <end position="72"/>
    </location>
</feature>
<dbReference type="KEGG" id="emc:129326891"/>
<evidence type="ECO:0000313" key="4">
    <source>
        <dbReference type="Proteomes" id="UP001190640"/>
    </source>
</evidence>
<reference evidence="5" key="1">
    <citation type="submission" date="2025-08" db="UniProtKB">
        <authorList>
            <consortium name="RefSeq"/>
        </authorList>
    </citation>
    <scope>IDENTIFICATION</scope>
    <source>
        <tissue evidence="5">Blood</tissue>
    </source>
</reference>
<dbReference type="GO" id="GO:0000785">
    <property type="term" value="C:chromatin"/>
    <property type="evidence" value="ECO:0007669"/>
    <property type="project" value="InterPro"/>
</dbReference>
<dbReference type="AlphaFoldDB" id="A0AA97J4U0"/>
<accession>A0AA97J4U0</accession>
<evidence type="ECO:0000313" key="5">
    <source>
        <dbReference type="RefSeq" id="XP_054831192.1"/>
    </source>
</evidence>
<proteinExistence type="predicted"/>
<dbReference type="RefSeq" id="XP_054831192.1">
    <property type="nucleotide sequence ID" value="XM_054975217.1"/>
</dbReference>
<protein>
    <submittedName>
        <fullName evidence="5">High mobility group protein HMG-I/HMG-Y-like</fullName>
    </submittedName>
</protein>
<keyword evidence="2" id="KW-0238">DNA-binding</keyword>
<feature type="compositionally biased region" description="Polar residues" evidence="3">
    <location>
        <begin position="1"/>
        <end position="12"/>
    </location>
</feature>